<name>A0ACB0Y751_MELEN</name>
<reference evidence="1" key="1">
    <citation type="submission" date="2023-11" db="EMBL/GenBank/DDBJ databases">
        <authorList>
            <person name="Poullet M."/>
        </authorList>
    </citation>
    <scope>NUCLEOTIDE SEQUENCE</scope>
    <source>
        <strain evidence="1">E1834</strain>
    </source>
</reference>
<gene>
    <name evidence="1" type="ORF">MENTE1834_LOCUS8568</name>
</gene>
<sequence>MNIICILINSKSIFFQSRNCKLANGLVNQLFSLFSINILDDPSFTITFAFSGKINSNCPFNVKFVIPPEQYTLQISFISERSNESTIF</sequence>
<accession>A0ACB0Y751</accession>
<proteinExistence type="predicted"/>
<evidence type="ECO:0000313" key="1">
    <source>
        <dbReference type="EMBL" id="CAK5034884.1"/>
    </source>
</evidence>
<keyword evidence="2" id="KW-1185">Reference proteome</keyword>
<comment type="caution">
    <text evidence="1">The sequence shown here is derived from an EMBL/GenBank/DDBJ whole genome shotgun (WGS) entry which is preliminary data.</text>
</comment>
<evidence type="ECO:0000313" key="2">
    <source>
        <dbReference type="Proteomes" id="UP001497535"/>
    </source>
</evidence>
<dbReference type="EMBL" id="CAVMJV010000007">
    <property type="protein sequence ID" value="CAK5034884.1"/>
    <property type="molecule type" value="Genomic_DNA"/>
</dbReference>
<protein>
    <submittedName>
        <fullName evidence="1">Uncharacterized protein</fullName>
    </submittedName>
</protein>
<organism evidence="1 2">
    <name type="scientific">Meloidogyne enterolobii</name>
    <name type="common">Root-knot nematode worm</name>
    <name type="synonym">Meloidogyne mayaguensis</name>
    <dbReference type="NCBI Taxonomy" id="390850"/>
    <lineage>
        <taxon>Eukaryota</taxon>
        <taxon>Metazoa</taxon>
        <taxon>Ecdysozoa</taxon>
        <taxon>Nematoda</taxon>
        <taxon>Chromadorea</taxon>
        <taxon>Rhabditida</taxon>
        <taxon>Tylenchina</taxon>
        <taxon>Tylenchomorpha</taxon>
        <taxon>Tylenchoidea</taxon>
        <taxon>Meloidogynidae</taxon>
        <taxon>Meloidogyninae</taxon>
        <taxon>Meloidogyne</taxon>
    </lineage>
</organism>
<dbReference type="Proteomes" id="UP001497535">
    <property type="component" value="Unassembled WGS sequence"/>
</dbReference>